<keyword evidence="1" id="KW-0812">Transmembrane</keyword>
<sequence length="638" mass="68382">MFKSSTHDLTYPGMAISAGAGGFIHAVTLWGLMVPLALLAFVVAEFVPFDMVDAVNCLVYGLAAWVALALARLDVPGYADRLLWLSLAFACVAFGIFELGGDLAENGTLAAWPAWIGDLFCWALTGGFILLTLWRRPQARTAVAPVVTLALIGFALHTLSLGLDLGETRLRGLLGVDAQRFDNLADLIEFVCLELYLLAFIMLATALSGQQALRAQIAAAEVAPDGAATIHAAQMAFATATLTTERFSPRRRQQAVLALGAGAGIGGWLAALAYTWRLGRAVARLSGKSRWIQLREQFGLMRRHRLIPKNYYMFELWRPSLATQAGDFLQRGETKGAAYKILRRDSIGGSDAEQRLSDKLAFHNRCRQLGLRTVPIHFAASAGKVEMVTGAAADLPPVDLFIKPRKGCGGNGASRWLYEAQPQPGYRGSDGSRRSGAELRAEILRRSHARGLIVQPRLRNHPDLADLSCGALATVRVVTCRNERGGFEVTGAAFRMPRSEKSVVDNFHAGGIAAAVDIVCGALGAATDMGLSPQSAWFSHHPTSGGTIAGRTLPCWPAVCDLALHAHAAFENFTVIGWDIAILADGPCIIEANGAPDLDIIQRTARRPLGSARLGMLMSHHLKQNLGPALLGSAARSG</sequence>
<proteinExistence type="predicted"/>
<accession>A0A4R6WX84</accession>
<reference evidence="3 4" key="1">
    <citation type="submission" date="2019-03" db="EMBL/GenBank/DDBJ databases">
        <title>Genomic Encyclopedia of Type Strains, Phase III (KMG-III): the genomes of soil and plant-associated and newly described type strains.</title>
        <authorList>
            <person name="Whitman W."/>
        </authorList>
    </citation>
    <scope>NUCLEOTIDE SEQUENCE [LARGE SCALE GENOMIC DNA]</scope>
    <source>
        <strain evidence="3 4">CGMCC 1.7660</strain>
    </source>
</reference>
<dbReference type="Proteomes" id="UP000295783">
    <property type="component" value="Unassembled WGS sequence"/>
</dbReference>
<gene>
    <name evidence="3" type="ORF">A8950_2007</name>
</gene>
<feature type="domain" description="Alpha-L-glutamate ligase-related protein ATP-grasp" evidence="2">
    <location>
        <begin position="355"/>
        <end position="602"/>
    </location>
</feature>
<feature type="transmembrane region" description="Helical" evidence="1">
    <location>
        <begin position="49"/>
        <end position="70"/>
    </location>
</feature>
<keyword evidence="1" id="KW-0472">Membrane</keyword>
<dbReference type="Gene3D" id="3.30.470.20">
    <property type="entry name" value="ATP-grasp fold, B domain"/>
    <property type="match status" value="1"/>
</dbReference>
<evidence type="ECO:0000259" key="2">
    <source>
        <dbReference type="Pfam" id="PF14397"/>
    </source>
</evidence>
<dbReference type="EMBL" id="SNYW01000008">
    <property type="protein sequence ID" value="TDQ82185.1"/>
    <property type="molecule type" value="Genomic_DNA"/>
</dbReference>
<name>A0A4R6WX84_9PROT</name>
<comment type="caution">
    <text evidence="3">The sequence shown here is derived from an EMBL/GenBank/DDBJ whole genome shotgun (WGS) entry which is preliminary data.</text>
</comment>
<dbReference type="Pfam" id="PF14397">
    <property type="entry name" value="ATPgrasp_ST"/>
    <property type="match status" value="1"/>
</dbReference>
<feature type="transmembrane region" description="Helical" evidence="1">
    <location>
        <begin position="187"/>
        <end position="207"/>
    </location>
</feature>
<evidence type="ECO:0000313" key="4">
    <source>
        <dbReference type="Proteomes" id="UP000295783"/>
    </source>
</evidence>
<feature type="transmembrane region" description="Helical" evidence="1">
    <location>
        <begin position="255"/>
        <end position="276"/>
    </location>
</feature>
<protein>
    <submittedName>
        <fullName evidence="3">Putative polysaccharide biosynthesis protein</fullName>
    </submittedName>
</protein>
<dbReference type="RefSeq" id="WP_166645098.1">
    <property type="nucleotide sequence ID" value="NZ_SNYW01000008.1"/>
</dbReference>
<feature type="transmembrane region" description="Helical" evidence="1">
    <location>
        <begin position="21"/>
        <end position="43"/>
    </location>
</feature>
<feature type="transmembrane region" description="Helical" evidence="1">
    <location>
        <begin position="112"/>
        <end position="134"/>
    </location>
</feature>
<dbReference type="AlphaFoldDB" id="A0A4R6WX84"/>
<dbReference type="SUPFAM" id="SSF56059">
    <property type="entry name" value="Glutathione synthetase ATP-binding domain-like"/>
    <property type="match status" value="1"/>
</dbReference>
<evidence type="ECO:0000256" key="1">
    <source>
        <dbReference type="SAM" id="Phobius"/>
    </source>
</evidence>
<organism evidence="3 4">
    <name type="scientific">Dongia mobilis</name>
    <dbReference type="NCBI Taxonomy" id="578943"/>
    <lineage>
        <taxon>Bacteria</taxon>
        <taxon>Pseudomonadati</taxon>
        <taxon>Pseudomonadota</taxon>
        <taxon>Alphaproteobacteria</taxon>
        <taxon>Rhodospirillales</taxon>
        <taxon>Dongiaceae</taxon>
        <taxon>Dongia</taxon>
    </lineage>
</organism>
<feature type="transmembrane region" description="Helical" evidence="1">
    <location>
        <begin position="82"/>
        <end position="100"/>
    </location>
</feature>
<keyword evidence="1" id="KW-1133">Transmembrane helix</keyword>
<dbReference type="InterPro" id="IPR039523">
    <property type="entry name" value="RimK-rel_E_lig_ATP-grasp"/>
</dbReference>
<keyword evidence="4" id="KW-1185">Reference proteome</keyword>
<evidence type="ECO:0000313" key="3">
    <source>
        <dbReference type="EMBL" id="TDQ82185.1"/>
    </source>
</evidence>
<feature type="transmembrane region" description="Helical" evidence="1">
    <location>
        <begin position="141"/>
        <end position="163"/>
    </location>
</feature>